<proteinExistence type="predicted"/>
<dbReference type="AlphaFoldDB" id="A0A4Y2GGB4"/>
<dbReference type="Proteomes" id="UP000499080">
    <property type="component" value="Unassembled WGS sequence"/>
</dbReference>
<accession>A0A4Y2GGB4</accession>
<protein>
    <submittedName>
        <fullName evidence="1">Uncharacterized protein</fullName>
    </submittedName>
</protein>
<gene>
    <name evidence="1" type="ORF">AVEN_189829_1</name>
</gene>
<dbReference type="EMBL" id="BGPR01177471">
    <property type="protein sequence ID" value="GBM51578.1"/>
    <property type="molecule type" value="Genomic_DNA"/>
</dbReference>
<name>A0A4Y2GGB4_ARAVE</name>
<reference evidence="1 2" key="1">
    <citation type="journal article" date="2019" name="Sci. Rep.">
        <title>Orb-weaving spider Araneus ventricosus genome elucidates the spidroin gene catalogue.</title>
        <authorList>
            <person name="Kono N."/>
            <person name="Nakamura H."/>
            <person name="Ohtoshi R."/>
            <person name="Moran D.A.P."/>
            <person name="Shinohara A."/>
            <person name="Yoshida Y."/>
            <person name="Fujiwara M."/>
            <person name="Mori M."/>
            <person name="Tomita M."/>
            <person name="Arakawa K."/>
        </authorList>
    </citation>
    <scope>NUCLEOTIDE SEQUENCE [LARGE SCALE GENOMIC DNA]</scope>
</reference>
<comment type="caution">
    <text evidence="1">The sequence shown here is derived from an EMBL/GenBank/DDBJ whole genome shotgun (WGS) entry which is preliminary data.</text>
</comment>
<organism evidence="1 2">
    <name type="scientific">Araneus ventricosus</name>
    <name type="common">Orbweaver spider</name>
    <name type="synonym">Epeira ventricosa</name>
    <dbReference type="NCBI Taxonomy" id="182803"/>
    <lineage>
        <taxon>Eukaryota</taxon>
        <taxon>Metazoa</taxon>
        <taxon>Ecdysozoa</taxon>
        <taxon>Arthropoda</taxon>
        <taxon>Chelicerata</taxon>
        <taxon>Arachnida</taxon>
        <taxon>Araneae</taxon>
        <taxon>Araneomorphae</taxon>
        <taxon>Entelegynae</taxon>
        <taxon>Araneoidea</taxon>
        <taxon>Araneidae</taxon>
        <taxon>Araneus</taxon>
    </lineage>
</organism>
<keyword evidence="2" id="KW-1185">Reference proteome</keyword>
<evidence type="ECO:0000313" key="2">
    <source>
        <dbReference type="Proteomes" id="UP000499080"/>
    </source>
</evidence>
<evidence type="ECO:0000313" key="1">
    <source>
        <dbReference type="EMBL" id="GBM51578.1"/>
    </source>
</evidence>
<sequence length="83" mass="9506">MVTQTELWKLPERWQCNSNDGTQASNDGNAFGNYGTQTERCSNAFRTMVTQASNDGNASFERWKRKLRNMETQGLAYPTIFYA</sequence>